<dbReference type="Proteomes" id="UP000504630">
    <property type="component" value="Chromosome 20"/>
</dbReference>
<keyword evidence="16" id="KW-1185">Reference proteome</keyword>
<comment type="similarity">
    <text evidence="3">Belongs to the FRRS1 family.</text>
</comment>
<dbReference type="PANTHER" id="PTHR45828">
    <property type="entry name" value="CYTOCHROME B561/FERRIC REDUCTASE TRANSMEMBRANE"/>
    <property type="match status" value="1"/>
</dbReference>
<dbReference type="Gene3D" id="1.20.120.1770">
    <property type="match status" value="1"/>
</dbReference>
<organism evidence="16 17">
    <name type="scientific">Cottoperca gobio</name>
    <name type="common">Frogmouth</name>
    <name type="synonym">Aphritis gobio</name>
    <dbReference type="NCBI Taxonomy" id="56716"/>
    <lineage>
        <taxon>Eukaryota</taxon>
        <taxon>Metazoa</taxon>
        <taxon>Chordata</taxon>
        <taxon>Craniata</taxon>
        <taxon>Vertebrata</taxon>
        <taxon>Euteleostomi</taxon>
        <taxon>Actinopterygii</taxon>
        <taxon>Neopterygii</taxon>
        <taxon>Teleostei</taxon>
        <taxon>Neoteleostei</taxon>
        <taxon>Acanthomorphata</taxon>
        <taxon>Eupercaria</taxon>
        <taxon>Perciformes</taxon>
        <taxon>Notothenioidei</taxon>
        <taxon>Bovichtidae</taxon>
        <taxon>Cottoperca</taxon>
    </lineage>
</organism>
<keyword evidence="10" id="KW-0325">Glycoprotein</keyword>
<reference evidence="17" key="1">
    <citation type="submission" date="2025-08" db="UniProtKB">
        <authorList>
            <consortium name="RefSeq"/>
        </authorList>
    </citation>
    <scope>IDENTIFICATION</scope>
</reference>
<gene>
    <name evidence="17" type="primary">LOC115025774</name>
</gene>
<proteinExistence type="inferred from homology"/>
<dbReference type="CDD" id="cd09628">
    <property type="entry name" value="DOMON_SDR_2_like"/>
    <property type="match status" value="1"/>
</dbReference>
<evidence type="ECO:0000256" key="8">
    <source>
        <dbReference type="ARBA" id="ARBA00023004"/>
    </source>
</evidence>
<feature type="transmembrane region" description="Helical" evidence="11">
    <location>
        <begin position="552"/>
        <end position="575"/>
    </location>
</feature>
<evidence type="ECO:0000256" key="2">
    <source>
        <dbReference type="ARBA" id="ARBA00004141"/>
    </source>
</evidence>
<name>A0A6J2RUV2_COTGO</name>
<evidence type="ECO:0000256" key="5">
    <source>
        <dbReference type="ARBA" id="ARBA00022692"/>
    </source>
</evidence>
<dbReference type="Pfam" id="PF03351">
    <property type="entry name" value="DOMON"/>
    <property type="match status" value="1"/>
</dbReference>
<feature type="domain" description="DOMON" evidence="13">
    <location>
        <begin position="220"/>
        <end position="336"/>
    </location>
</feature>
<evidence type="ECO:0000256" key="7">
    <source>
        <dbReference type="ARBA" id="ARBA00022989"/>
    </source>
</evidence>
<dbReference type="InterPro" id="IPR005018">
    <property type="entry name" value="DOMON_domain"/>
</dbReference>
<accession>A0A6J2RUV2</accession>
<dbReference type="InterPro" id="IPR002861">
    <property type="entry name" value="Reeler_dom"/>
</dbReference>
<feature type="transmembrane region" description="Helical" evidence="11">
    <location>
        <begin position="375"/>
        <end position="394"/>
    </location>
</feature>
<dbReference type="InterPro" id="IPR042307">
    <property type="entry name" value="Reeler_sf"/>
</dbReference>
<dbReference type="KEGG" id="cgob:115025774"/>
<dbReference type="SMART" id="SM00664">
    <property type="entry name" value="DoH"/>
    <property type="match status" value="1"/>
</dbReference>
<dbReference type="OrthoDB" id="2419613at2759"/>
<dbReference type="SMART" id="SM00665">
    <property type="entry name" value="B561"/>
    <property type="match status" value="1"/>
</dbReference>
<keyword evidence="8" id="KW-0408">Iron</keyword>
<dbReference type="InParanoid" id="A0A6J2RUV2"/>
<feature type="chain" id="PRO_5027061400" evidence="12">
    <location>
        <begin position="18"/>
        <end position="578"/>
    </location>
</feature>
<keyword evidence="7 11" id="KW-1133">Transmembrane helix</keyword>
<feature type="transmembrane region" description="Helical" evidence="11">
    <location>
        <begin position="479"/>
        <end position="500"/>
    </location>
</feature>
<dbReference type="PROSITE" id="PS51019">
    <property type="entry name" value="REELIN"/>
    <property type="match status" value="1"/>
</dbReference>
<evidence type="ECO:0000313" key="16">
    <source>
        <dbReference type="Proteomes" id="UP000504630"/>
    </source>
</evidence>
<dbReference type="CDD" id="cd08760">
    <property type="entry name" value="Cyt_b561_FRRS1_like"/>
    <property type="match status" value="1"/>
</dbReference>
<feature type="signal peptide" evidence="12">
    <location>
        <begin position="1"/>
        <end position="17"/>
    </location>
</feature>
<evidence type="ECO:0000259" key="15">
    <source>
        <dbReference type="PROSITE" id="PS51019"/>
    </source>
</evidence>
<dbReference type="GO" id="GO:0016020">
    <property type="term" value="C:membrane"/>
    <property type="evidence" value="ECO:0007669"/>
    <property type="project" value="UniProtKB-SubCell"/>
</dbReference>
<dbReference type="Gene3D" id="2.60.40.4060">
    <property type="entry name" value="Reeler domain"/>
    <property type="match status" value="1"/>
</dbReference>
<comment type="cofactor">
    <cofactor evidence="1">
        <name>heme b</name>
        <dbReference type="ChEBI" id="CHEBI:60344"/>
    </cofactor>
</comment>
<dbReference type="FunCoup" id="A0A6J2RUV2">
    <property type="interactions" value="40"/>
</dbReference>
<dbReference type="PANTHER" id="PTHR45828:SF44">
    <property type="entry name" value="FERRIC-CHELATE REDUCTASE 1-RELATED"/>
    <property type="match status" value="1"/>
</dbReference>
<sequence length="578" mass="62643">MERVVLLLVCVAPLVRCYSLGQVMDSCDDMKPHHSGLSRQTEPAPFAVTTEHSSYRLGEVVKVKLLALTSTPFIGFLLQAREVGGRSPVGSFALTAGAAQLLNCSHIPNSGVSHRSNSAKASIQVTWRSAASRDAKPIQFRASFVQNYRIFWVDVTSPVMTFTNDSNGGSASLPSTTTTTTTTKIQQPAPLVKSISSADCGVTKMCFSQPSNCDPAASADCYFMSAMTLSHTDAAVCYEMTGPSDGYISFGFSDDQMMGNDDIYVCGIGRNGLVWLQHAFSTGRTAPQAIPLGNVSDVRASVQDGVISCSFTSRQNVSPLRTTGLNKTYHLMFAHGPSSNGRIQFHTGTFISTEKVDISRPQLVRKAGWPHIIKVHGALMLIAWMTIGSLGMMVARYLKGVSKGQNLCGKDVWFLVHVALMSVTVAATIIAFILSFLYAKAWSGGTHPVLGCLVMILSFLQPTLALLRCGPQHPQRFLFNWLHALNGVAIKALAVAAILTGLKLIDSTLDQWLIKVMGGFVGWEALFYILLEFHLKWMVNSTGTLESIMIKVDVLLMALFFLGNFTFLVTLLVGIGMS</sequence>
<dbReference type="InterPro" id="IPR006593">
    <property type="entry name" value="Cyt_b561/ferric_Rdtase_TM"/>
</dbReference>
<protein>
    <submittedName>
        <fullName evidence="17">Ferric-chelate reductase 1</fullName>
    </submittedName>
</protein>
<evidence type="ECO:0000256" key="1">
    <source>
        <dbReference type="ARBA" id="ARBA00001970"/>
    </source>
</evidence>
<feature type="transmembrane region" description="Helical" evidence="11">
    <location>
        <begin position="512"/>
        <end position="531"/>
    </location>
</feature>
<keyword evidence="9 11" id="KW-0472">Membrane</keyword>
<evidence type="ECO:0000256" key="9">
    <source>
        <dbReference type="ARBA" id="ARBA00023136"/>
    </source>
</evidence>
<evidence type="ECO:0000256" key="3">
    <source>
        <dbReference type="ARBA" id="ARBA00009195"/>
    </source>
</evidence>
<evidence type="ECO:0000259" key="13">
    <source>
        <dbReference type="PROSITE" id="PS50836"/>
    </source>
</evidence>
<dbReference type="PROSITE" id="PS50939">
    <property type="entry name" value="CYTOCHROME_B561"/>
    <property type="match status" value="1"/>
</dbReference>
<feature type="domain" description="Reelin" evidence="15">
    <location>
        <begin position="12"/>
        <end position="179"/>
    </location>
</feature>
<evidence type="ECO:0000256" key="12">
    <source>
        <dbReference type="SAM" id="SignalP"/>
    </source>
</evidence>
<dbReference type="CDD" id="cd08544">
    <property type="entry name" value="Reeler"/>
    <property type="match status" value="1"/>
</dbReference>
<dbReference type="AlphaFoldDB" id="A0A6J2RUV2"/>
<evidence type="ECO:0000256" key="10">
    <source>
        <dbReference type="ARBA" id="ARBA00023180"/>
    </source>
</evidence>
<keyword evidence="5 11" id="KW-0812">Transmembrane</keyword>
<dbReference type="Pfam" id="PF02014">
    <property type="entry name" value="Reeler"/>
    <property type="match status" value="1"/>
</dbReference>
<keyword evidence="4" id="KW-0813">Transport</keyword>
<dbReference type="InterPro" id="IPR051237">
    <property type="entry name" value="Ferric-chelate_Red/DefProt"/>
</dbReference>
<dbReference type="GeneID" id="115025774"/>
<evidence type="ECO:0000256" key="6">
    <source>
        <dbReference type="ARBA" id="ARBA00022982"/>
    </source>
</evidence>
<evidence type="ECO:0000256" key="4">
    <source>
        <dbReference type="ARBA" id="ARBA00022448"/>
    </source>
</evidence>
<dbReference type="RefSeq" id="XP_029314096.1">
    <property type="nucleotide sequence ID" value="XM_029458236.1"/>
</dbReference>
<feature type="transmembrane region" description="Helical" evidence="11">
    <location>
        <begin position="414"/>
        <end position="439"/>
    </location>
</feature>
<keyword evidence="12" id="KW-0732">Signal</keyword>
<dbReference type="PROSITE" id="PS50836">
    <property type="entry name" value="DOMON"/>
    <property type="match status" value="1"/>
</dbReference>
<keyword evidence="6" id="KW-0249">Electron transport</keyword>
<evidence type="ECO:0000256" key="11">
    <source>
        <dbReference type="SAM" id="Phobius"/>
    </source>
</evidence>
<evidence type="ECO:0000259" key="14">
    <source>
        <dbReference type="PROSITE" id="PS50939"/>
    </source>
</evidence>
<feature type="domain" description="Cytochrome b561" evidence="14">
    <location>
        <begin position="340"/>
        <end position="540"/>
    </location>
</feature>
<evidence type="ECO:0000313" key="17">
    <source>
        <dbReference type="RefSeq" id="XP_029314096.1"/>
    </source>
</evidence>
<feature type="transmembrane region" description="Helical" evidence="11">
    <location>
        <begin position="445"/>
        <end position="467"/>
    </location>
</feature>
<comment type="subcellular location">
    <subcellularLocation>
        <location evidence="2">Membrane</location>
        <topology evidence="2">Multi-pass membrane protein</topology>
    </subcellularLocation>
</comment>